<dbReference type="RefSeq" id="YP_010218644.1">
    <property type="nucleotide sequence ID" value="NC_058917.1"/>
</dbReference>
<keyword evidence="1" id="KW-0472">Membrane</keyword>
<reference evidence="2" key="1">
    <citation type="submission" date="2021-01" db="EMBL/GenBank/DDBJ databases">
        <authorList>
            <person name="Sun H.-H."/>
            <person name="Zhang S."/>
            <person name="Zhang Y.-J."/>
        </authorList>
    </citation>
    <scope>NUCLEOTIDE SEQUENCE</scope>
    <source>
        <strain evidence="2">CMM1</strain>
    </source>
</reference>
<organism evidence="2">
    <name type="scientific">Morchella brunnea</name>
    <dbReference type="NCBI Taxonomy" id="1174671"/>
    <lineage>
        <taxon>Eukaryota</taxon>
        <taxon>Fungi</taxon>
        <taxon>Dikarya</taxon>
        <taxon>Ascomycota</taxon>
        <taxon>Pezizomycotina</taxon>
        <taxon>Pezizomycetes</taxon>
        <taxon>Pezizales</taxon>
        <taxon>Morchellaceae</taxon>
        <taxon>Morchella</taxon>
    </lineage>
</organism>
<keyword evidence="1" id="KW-1133">Transmembrane helix</keyword>
<name>A0A8K1MII7_9PEZI</name>
<geneLocation type="mitochondrion" evidence="2"/>
<keyword evidence="2" id="KW-0378">Hydrolase</keyword>
<feature type="transmembrane region" description="Helical" evidence="1">
    <location>
        <begin position="34"/>
        <end position="57"/>
    </location>
</feature>
<accession>A0A8K1MII7</accession>
<protein>
    <submittedName>
        <fullName evidence="2">LAGLIDADG endonuclease</fullName>
    </submittedName>
</protein>
<dbReference type="AlphaFoldDB" id="A0A8K1MII7"/>
<dbReference type="EMBL" id="MW538937">
    <property type="protein sequence ID" value="UBU98507.1"/>
    <property type="molecule type" value="Genomic_DNA"/>
</dbReference>
<evidence type="ECO:0000313" key="2">
    <source>
        <dbReference type="EMBL" id="UBU98507.1"/>
    </source>
</evidence>
<keyword evidence="1" id="KW-0812">Transmembrane</keyword>
<evidence type="ECO:0000256" key="1">
    <source>
        <dbReference type="SAM" id="Phobius"/>
    </source>
</evidence>
<dbReference type="Gene3D" id="3.10.28.10">
    <property type="entry name" value="Homing endonucleases"/>
    <property type="match status" value="1"/>
</dbReference>
<dbReference type="GO" id="GO:0004519">
    <property type="term" value="F:endonuclease activity"/>
    <property type="evidence" value="ECO:0007669"/>
    <property type="project" value="UniProtKB-KW"/>
</dbReference>
<dbReference type="InterPro" id="IPR027434">
    <property type="entry name" value="Homing_endonucl"/>
</dbReference>
<proteinExistence type="predicted"/>
<keyword evidence="2" id="KW-0496">Mitochondrion</keyword>
<gene>
    <name evidence="2" type="primary">orf160A</name>
</gene>
<dbReference type="SUPFAM" id="SSF55608">
    <property type="entry name" value="Homing endonucleases"/>
    <property type="match status" value="1"/>
</dbReference>
<keyword evidence="2" id="KW-0255">Endonuclease</keyword>
<dbReference type="GeneID" id="68665167"/>
<keyword evidence="2" id="KW-0540">Nuclease</keyword>
<sequence length="160" mass="18362">MCNRILLKSAISCPLCYYWLRFKKKIIMLKTKGLLSQGIAFFTFAVILVCLLKFYAFNSLDLAAFLSLNLSQQRFYSSKIPNNKNDNTNKLNTSLSQKDEMHHVRMLSNLNPFYISGFADAESCFSVIICKKKEYKIGWYVILAAPSLSFSLRPNPFVLC</sequence>